<reference evidence="2 3" key="1">
    <citation type="submission" date="2014-04" db="EMBL/GenBank/DDBJ databases">
        <authorList>
            <consortium name="DOE Joint Genome Institute"/>
            <person name="Kuo A."/>
            <person name="Tarkka M."/>
            <person name="Buscot F."/>
            <person name="Kohler A."/>
            <person name="Nagy L.G."/>
            <person name="Floudas D."/>
            <person name="Copeland A."/>
            <person name="Barry K.W."/>
            <person name="Cichocki N."/>
            <person name="Veneault-Fourrey C."/>
            <person name="LaButti K."/>
            <person name="Lindquist E.A."/>
            <person name="Lipzen A."/>
            <person name="Lundell T."/>
            <person name="Morin E."/>
            <person name="Murat C."/>
            <person name="Sun H."/>
            <person name="Tunlid A."/>
            <person name="Henrissat B."/>
            <person name="Grigoriev I.V."/>
            <person name="Hibbett D.S."/>
            <person name="Martin F."/>
            <person name="Nordberg H.P."/>
            <person name="Cantor M.N."/>
            <person name="Hua S.X."/>
        </authorList>
    </citation>
    <scope>NUCLEOTIDE SEQUENCE [LARGE SCALE GENOMIC DNA]</scope>
    <source>
        <strain evidence="2 3">F 1598</strain>
    </source>
</reference>
<protein>
    <submittedName>
        <fullName evidence="2">Uncharacterized protein</fullName>
    </submittedName>
</protein>
<dbReference type="InParanoid" id="A0A0C3EZU2"/>
<feature type="compositionally biased region" description="Low complexity" evidence="1">
    <location>
        <begin position="61"/>
        <end position="71"/>
    </location>
</feature>
<evidence type="ECO:0000313" key="2">
    <source>
        <dbReference type="EMBL" id="KIM73221.1"/>
    </source>
</evidence>
<organism evidence="2 3">
    <name type="scientific">Piloderma croceum (strain F 1598)</name>
    <dbReference type="NCBI Taxonomy" id="765440"/>
    <lineage>
        <taxon>Eukaryota</taxon>
        <taxon>Fungi</taxon>
        <taxon>Dikarya</taxon>
        <taxon>Basidiomycota</taxon>
        <taxon>Agaricomycotina</taxon>
        <taxon>Agaricomycetes</taxon>
        <taxon>Agaricomycetidae</taxon>
        <taxon>Atheliales</taxon>
        <taxon>Atheliaceae</taxon>
        <taxon>Piloderma</taxon>
    </lineage>
</organism>
<reference evidence="3" key="2">
    <citation type="submission" date="2015-01" db="EMBL/GenBank/DDBJ databases">
        <title>Evolutionary Origins and Diversification of the Mycorrhizal Mutualists.</title>
        <authorList>
            <consortium name="DOE Joint Genome Institute"/>
            <consortium name="Mycorrhizal Genomics Consortium"/>
            <person name="Kohler A."/>
            <person name="Kuo A."/>
            <person name="Nagy L.G."/>
            <person name="Floudas D."/>
            <person name="Copeland A."/>
            <person name="Barry K.W."/>
            <person name="Cichocki N."/>
            <person name="Veneault-Fourrey C."/>
            <person name="LaButti K."/>
            <person name="Lindquist E.A."/>
            <person name="Lipzen A."/>
            <person name="Lundell T."/>
            <person name="Morin E."/>
            <person name="Murat C."/>
            <person name="Riley R."/>
            <person name="Ohm R."/>
            <person name="Sun H."/>
            <person name="Tunlid A."/>
            <person name="Henrissat B."/>
            <person name="Grigoriev I.V."/>
            <person name="Hibbett D.S."/>
            <person name="Martin F."/>
        </authorList>
    </citation>
    <scope>NUCLEOTIDE SEQUENCE [LARGE SCALE GENOMIC DNA]</scope>
    <source>
        <strain evidence="3">F 1598</strain>
    </source>
</reference>
<accession>A0A0C3EZU2</accession>
<dbReference type="AlphaFoldDB" id="A0A0C3EZU2"/>
<gene>
    <name evidence="2" type="ORF">PILCRDRAFT_15411</name>
</gene>
<dbReference type="HOGENOM" id="CLU_466601_0_0_1"/>
<feature type="compositionally biased region" description="Polar residues" evidence="1">
    <location>
        <begin position="515"/>
        <end position="541"/>
    </location>
</feature>
<dbReference type="EMBL" id="KN833089">
    <property type="protein sequence ID" value="KIM73221.1"/>
    <property type="molecule type" value="Genomic_DNA"/>
</dbReference>
<feature type="region of interest" description="Disordered" evidence="1">
    <location>
        <begin position="465"/>
        <end position="585"/>
    </location>
</feature>
<keyword evidence="3" id="KW-1185">Reference proteome</keyword>
<evidence type="ECO:0000256" key="1">
    <source>
        <dbReference type="SAM" id="MobiDB-lite"/>
    </source>
</evidence>
<feature type="non-terminal residue" evidence="2">
    <location>
        <position position="585"/>
    </location>
</feature>
<dbReference type="Proteomes" id="UP000054166">
    <property type="component" value="Unassembled WGS sequence"/>
</dbReference>
<feature type="compositionally biased region" description="Low complexity" evidence="1">
    <location>
        <begin position="567"/>
        <end position="585"/>
    </location>
</feature>
<feature type="region of interest" description="Disordered" evidence="1">
    <location>
        <begin position="56"/>
        <end position="107"/>
    </location>
</feature>
<name>A0A0C3EZU2_PILCF</name>
<sequence length="585" mass="62366">MGRPAWANKAQWTWLTDQAADYMKIKGDKKQTAKFWPTYLDGWKEQWPTPALTNLVRDTDNTTSTNASTEADSGEVSAVPVTATVEDTDNTASTNASTEDDSGEVPTVAAAATVKKKVKKAVDSGDSVEAMDKQPHAENIVGRRENKTPGSLRVMLDNETSEVKALVMARCERTVSMKEEEEVESMLNEHLSELEIKEALWKNVMSMVFHTGKTATGLSFGDANPDLKASLTSSFNAFAHKCLVIGQSSSAITTAQIARGTPDNPGRTPSPSLQVGETEVVTHTQVNALDGQVTAVVVDPVTGDVMVSKISIPALANQADLTDVRTSEVIGTNQADDVDYNMAIDPTASDVGVPEMSTDKSVARVDQSMDVDLIASDIGASGTLMIGLANSDDAPEIPSSNESNHGQPVLTHVSAIVNAPAQKPAPIKYINGMSVYEWERAENIKRNKSILTSLGLDNTGEQVFGKCGKENSAPSKSNGKNTRKRKGTSVINNKRTLRSAGKGVLDSVENRENPRSSNQAGSHEALNQNTDFSGKQVNARLTSRLRDASPANVSSSLPKAPTEAPLSNTSSTSTHTAPPSNTSMP</sequence>
<evidence type="ECO:0000313" key="3">
    <source>
        <dbReference type="Proteomes" id="UP000054166"/>
    </source>
</evidence>
<proteinExistence type="predicted"/>